<organism evidence="2 3">
    <name type="scientific">Thalassospira xiamenensis</name>
    <dbReference type="NCBI Taxonomy" id="220697"/>
    <lineage>
        <taxon>Bacteria</taxon>
        <taxon>Pseudomonadati</taxon>
        <taxon>Pseudomonadota</taxon>
        <taxon>Alphaproteobacteria</taxon>
        <taxon>Rhodospirillales</taxon>
        <taxon>Thalassospiraceae</taxon>
        <taxon>Thalassospira</taxon>
    </lineage>
</organism>
<protein>
    <recommendedName>
        <fullName evidence="1">Glycoside-hydrolase family GH114 TIM-barrel domain-containing protein</fullName>
    </recommendedName>
</protein>
<gene>
    <name evidence="2" type="ORF">AUP40_01660</name>
</gene>
<evidence type="ECO:0000259" key="1">
    <source>
        <dbReference type="Pfam" id="PF03537"/>
    </source>
</evidence>
<accession>A0ABR5XZN4</accession>
<dbReference type="PANTHER" id="PTHR35273:SF2">
    <property type="entry name" value="ALPHA-GALACTOSIDASE"/>
    <property type="match status" value="1"/>
</dbReference>
<comment type="caution">
    <text evidence="2">The sequence shown here is derived from an EMBL/GenBank/DDBJ whole genome shotgun (WGS) entry which is preliminary data.</text>
</comment>
<dbReference type="InterPro" id="IPR013785">
    <property type="entry name" value="Aldolase_TIM"/>
</dbReference>
<dbReference type="Gene3D" id="3.20.20.70">
    <property type="entry name" value="Aldolase class I"/>
    <property type="match status" value="1"/>
</dbReference>
<dbReference type="Proteomes" id="UP000076167">
    <property type="component" value="Unassembled WGS sequence"/>
</dbReference>
<dbReference type="SUPFAM" id="SSF51445">
    <property type="entry name" value="(Trans)glycosidases"/>
    <property type="match status" value="1"/>
</dbReference>
<evidence type="ECO:0000313" key="3">
    <source>
        <dbReference type="Proteomes" id="UP000076167"/>
    </source>
</evidence>
<dbReference type="InterPro" id="IPR004352">
    <property type="entry name" value="GH114_TIM-barrel"/>
</dbReference>
<proteinExistence type="predicted"/>
<keyword evidence="3" id="KW-1185">Reference proteome</keyword>
<name>A0ABR5XZN4_9PROT</name>
<evidence type="ECO:0000313" key="2">
    <source>
        <dbReference type="EMBL" id="KZD01847.1"/>
    </source>
</evidence>
<dbReference type="Pfam" id="PF03537">
    <property type="entry name" value="Glyco_hydro_114"/>
    <property type="match status" value="1"/>
</dbReference>
<dbReference type="PANTHER" id="PTHR35273">
    <property type="entry name" value="ALPHA-1,4 POLYGALACTOSAMINIDASE, PUTATIVE (AFU_ORTHOLOGUE AFUA_3G07890)-RELATED"/>
    <property type="match status" value="1"/>
</dbReference>
<dbReference type="InterPro" id="IPR017853">
    <property type="entry name" value="GH"/>
</dbReference>
<reference evidence="2 3" key="1">
    <citation type="submission" date="2015-12" db="EMBL/GenBank/DDBJ databases">
        <title>Genome sequence of Thalassospira xiamenensis MCCC 1A03005.</title>
        <authorList>
            <person name="Lu L."/>
            <person name="Lai Q."/>
            <person name="Shao Z."/>
            <person name="Qian P."/>
        </authorList>
    </citation>
    <scope>NUCLEOTIDE SEQUENCE [LARGE SCALE GENOMIC DNA]</scope>
    <source>
        <strain evidence="2 3">MCCC 1A03005</strain>
    </source>
</reference>
<feature type="domain" description="Glycoside-hydrolase family GH114 TIM-barrel" evidence="1">
    <location>
        <begin position="73"/>
        <end position="298"/>
    </location>
</feature>
<sequence length="304" mass="34255">MAPVTGARARLETAALSFWVVVYCPPDGQTHKIDFPGVWMRAFVAVAGFVLQFSAGVGIAAADDWPTVPDGSLHWQLQGDIDVSGNIRVIDSDLFETTAEQVREWHAAGIFPICYINVGAVEEWNDDYGQFPKGVIGNPYWGWEGENWLDISRFDQFAHIMEVRLDLCREKGFLAIEPDNIDAYEADTTNKKTGFDLTRSDQVRYIGWLIEQAHARGLAIGQKNAAELVPDLIDRMDFALLESSYRFGFMDAFLSYVQMNKPVFAIEYIEEGVNPDRFCPEARKYGFQGVIAHVELDRKPENCP</sequence>
<dbReference type="EMBL" id="LPXL01000034">
    <property type="protein sequence ID" value="KZD01847.1"/>
    <property type="molecule type" value="Genomic_DNA"/>
</dbReference>